<dbReference type="InterPro" id="IPR027785">
    <property type="entry name" value="UvrD-like_helicase_C"/>
</dbReference>
<evidence type="ECO:0000313" key="2">
    <source>
        <dbReference type="EMBL" id="AUN93496.1"/>
    </source>
</evidence>
<accession>A0A2I6S2L3</accession>
<feature type="domain" description="UvrD-like helicase C-terminal" evidence="1">
    <location>
        <begin position="482"/>
        <end position="529"/>
    </location>
</feature>
<name>A0A2I6S2L3_9RHOO</name>
<reference evidence="2 3" key="1">
    <citation type="submission" date="2018-01" db="EMBL/GenBank/DDBJ databases">
        <authorList>
            <person name="Fu G.-Y."/>
        </authorList>
    </citation>
    <scope>NUCLEOTIDE SEQUENCE [LARGE SCALE GENOMIC DNA]</scope>
    <source>
        <strain evidence="2 3">SY39</strain>
    </source>
</reference>
<dbReference type="SUPFAM" id="SSF52540">
    <property type="entry name" value="P-loop containing nucleoside triphosphate hydrolases"/>
    <property type="match status" value="1"/>
</dbReference>
<dbReference type="KEGG" id="atw:C0099_00235"/>
<dbReference type="Proteomes" id="UP000242205">
    <property type="component" value="Chromosome"/>
</dbReference>
<dbReference type="AlphaFoldDB" id="A0A2I6S2L3"/>
<gene>
    <name evidence="2" type="ORF">C0099_00235</name>
</gene>
<proteinExistence type="predicted"/>
<sequence>MPRIHPDGWRSIPASGALARKLDTLAELAERLPAEFTVFHGIHWTRAANETLLFGSVDFVVVGPAGRVLLIEQVAGFLDETDAGLVKRHIRTRRNVSVDLARTADHLRARLAALPDGEAPELDLLLYCPDHVVRAPGTAGLDPSRIIDANTRERLVTTVVELLAADSPDPSRVARLERFFADELQLEPDASALVGQAATLYTRLAGGLAEWARRIEVQPHRLRVTGTAGSGKTQLALAVLRDALAAGRRPLYVCYNRPLADHIARIAPPGADVLTYHQLCDHMLSAAGRPPDFSAPGAFARLESDFTALDTQPQYEELIVDEGQDFTPTWRDALLRLIPADGRAWWLEDPMQNLYERADVDLPGWVRITSERNYRSPADIVALLNRSLQPHTPVDAGSPLADSEVEVSTWDDSTQLMERTRRAITRAIGLGFRREHIAIVTFRGRENSCFTPLTHLGQHALRAFTGRYDLVGSPEYTQGDFLIDSVHRFKGQAAPCVIFTEIDFDALDTRTQRKLFVGATRAGMKLMLVMSTRAAKLLELEAGDAA</sequence>
<dbReference type="Pfam" id="PF13245">
    <property type="entry name" value="AAA_19"/>
    <property type="match status" value="1"/>
</dbReference>
<organism evidence="2 3">
    <name type="scientific">Pseudazoarcus pumilus</name>
    <dbReference type="NCBI Taxonomy" id="2067960"/>
    <lineage>
        <taxon>Bacteria</taxon>
        <taxon>Pseudomonadati</taxon>
        <taxon>Pseudomonadota</taxon>
        <taxon>Betaproteobacteria</taxon>
        <taxon>Rhodocyclales</taxon>
        <taxon>Zoogloeaceae</taxon>
        <taxon>Pseudazoarcus</taxon>
    </lineage>
</organism>
<keyword evidence="3" id="KW-1185">Reference proteome</keyword>
<dbReference type="RefSeq" id="WP_102245570.1">
    <property type="nucleotide sequence ID" value="NZ_CP025682.1"/>
</dbReference>
<dbReference type="InterPro" id="IPR027417">
    <property type="entry name" value="P-loop_NTPase"/>
</dbReference>
<evidence type="ECO:0000259" key="1">
    <source>
        <dbReference type="Pfam" id="PF13538"/>
    </source>
</evidence>
<dbReference type="Gene3D" id="3.40.50.300">
    <property type="entry name" value="P-loop containing nucleotide triphosphate hydrolases"/>
    <property type="match status" value="2"/>
</dbReference>
<dbReference type="OrthoDB" id="393237at2"/>
<protein>
    <submittedName>
        <fullName evidence="2">Nuclease</fullName>
    </submittedName>
</protein>
<dbReference type="Pfam" id="PF13538">
    <property type="entry name" value="UvrD_C_2"/>
    <property type="match status" value="1"/>
</dbReference>
<evidence type="ECO:0000313" key="3">
    <source>
        <dbReference type="Proteomes" id="UP000242205"/>
    </source>
</evidence>
<dbReference type="EMBL" id="CP025682">
    <property type="protein sequence ID" value="AUN93496.1"/>
    <property type="molecule type" value="Genomic_DNA"/>
</dbReference>